<dbReference type="NCBIfam" id="NF040712">
    <property type="entry name" value="SepH"/>
    <property type="match status" value="1"/>
</dbReference>
<organism evidence="3 4">
    <name type="scientific">Arcanobacterium bovis</name>
    <dbReference type="NCBI Taxonomy" id="2529275"/>
    <lineage>
        <taxon>Bacteria</taxon>
        <taxon>Bacillati</taxon>
        <taxon>Actinomycetota</taxon>
        <taxon>Actinomycetes</taxon>
        <taxon>Actinomycetales</taxon>
        <taxon>Actinomycetaceae</taxon>
        <taxon>Arcanobacterium</taxon>
    </lineage>
</organism>
<dbReference type="InterPro" id="IPR021421">
    <property type="entry name" value="DUF3071"/>
</dbReference>
<comment type="caution">
    <text evidence="3">The sequence shown here is derived from an EMBL/GenBank/DDBJ whole genome shotgun (WGS) entry which is preliminary data.</text>
</comment>
<gene>
    <name evidence="3" type="ORF">EZJ44_02815</name>
</gene>
<dbReference type="AlphaFoldDB" id="A0A4Q9V196"/>
<dbReference type="EMBL" id="SJDT01000002">
    <property type="protein sequence ID" value="TBW22851.1"/>
    <property type="molecule type" value="Genomic_DNA"/>
</dbReference>
<evidence type="ECO:0000256" key="1">
    <source>
        <dbReference type="SAM" id="MobiDB-lite"/>
    </source>
</evidence>
<feature type="compositionally biased region" description="Acidic residues" evidence="1">
    <location>
        <begin position="320"/>
        <end position="332"/>
    </location>
</feature>
<accession>A0A4Q9V196</accession>
<evidence type="ECO:0000313" key="4">
    <source>
        <dbReference type="Proteomes" id="UP000293036"/>
    </source>
</evidence>
<name>A0A4Q9V196_9ACTO</name>
<keyword evidence="4" id="KW-1185">Reference proteome</keyword>
<proteinExistence type="predicted"/>
<reference evidence="3 4" key="1">
    <citation type="submission" date="2019-02" db="EMBL/GenBank/DDBJ databases">
        <title>Arcanobacterium bovis sp. nov., isolated from the milk of a cow with mastitis.</title>
        <authorList>
            <person name="Sammra O."/>
            <person name="Foster G."/>
            <person name="Hassan A."/>
            <person name="Alssahen M."/>
            <person name="Laemmler C."/>
            <person name="Borowiak M."/>
            <person name="Malorny B."/>
            <person name="Abdulmawjood A."/>
        </authorList>
    </citation>
    <scope>NUCLEOTIDE SEQUENCE [LARGE SCALE GENOMIC DNA]</scope>
    <source>
        <strain evidence="3 4">C605018/01/1</strain>
    </source>
</reference>
<protein>
    <submittedName>
        <fullName evidence="3">DUF3071 domain-containing protein</fullName>
    </submittedName>
</protein>
<feature type="region of interest" description="Disordered" evidence="1">
    <location>
        <begin position="315"/>
        <end position="388"/>
    </location>
</feature>
<dbReference type="InterPro" id="IPR047682">
    <property type="entry name" value="SepH-like"/>
</dbReference>
<dbReference type="RefSeq" id="WP_131279915.1">
    <property type="nucleotide sequence ID" value="NZ_JBHSLR010000009.1"/>
</dbReference>
<feature type="region of interest" description="Disordered" evidence="1">
    <location>
        <begin position="273"/>
        <end position="303"/>
    </location>
</feature>
<dbReference type="Proteomes" id="UP000293036">
    <property type="component" value="Unassembled WGS sequence"/>
</dbReference>
<feature type="domain" description="DUF3071" evidence="2">
    <location>
        <begin position="1"/>
        <end position="162"/>
    </location>
</feature>
<dbReference type="OrthoDB" id="5180791at2"/>
<evidence type="ECO:0000313" key="3">
    <source>
        <dbReference type="EMBL" id="TBW22851.1"/>
    </source>
</evidence>
<evidence type="ECO:0000259" key="2">
    <source>
        <dbReference type="Pfam" id="PF11268"/>
    </source>
</evidence>
<dbReference type="Pfam" id="PF11268">
    <property type="entry name" value="DUF3071"/>
    <property type="match status" value="1"/>
</dbReference>
<sequence>MIELELLGLDADGAHLSLNDADGNRYSLPISDELRAALRRDVAQPAQAELKQLSPREIQACFRAGKTITEVSDLTSVPPSQLASLEHPIKVERQYNASLARAFRLSQDNGGMTLEELVISRLVERGLNGSAIEWDAVRESGEPWVLIARYTIASNNYEARWTLNMKSQTVVALNDEAAWLTETQIPAPHAPWRPLNMPKIAQDPATTDSPAAVSDASADAANANGMNGSNSDLTDISNVRSISALPNAAGNEEIEETPSTSINIDDVLASLDSQRGISRPMPIDSDFDDDGFTGAHPADSEPHMAQDATILQLPTRSDSTDDELVLPVDVDDFPANHNANPPASADSLASGSNDSTKDSSSSTKKKARRDRPAMPSWDEIVFGYSKDD</sequence>